<gene>
    <name evidence="6" type="ORF">NBRC116591_37740</name>
</gene>
<dbReference type="EMBL" id="BAABWN010000017">
    <property type="protein sequence ID" value="GAA6169962.1"/>
    <property type="molecule type" value="Genomic_DNA"/>
</dbReference>
<dbReference type="Gene3D" id="1.10.10.10">
    <property type="entry name" value="Winged helix-like DNA-binding domain superfamily/Winged helix DNA-binding domain"/>
    <property type="match status" value="1"/>
</dbReference>
<evidence type="ECO:0000259" key="5">
    <source>
        <dbReference type="PROSITE" id="PS50931"/>
    </source>
</evidence>
<accession>A0ABQ0AEC5</accession>
<dbReference type="PANTHER" id="PTHR30537:SF5">
    <property type="entry name" value="HTH-TYPE TRANSCRIPTIONAL ACTIVATOR TTDR-RELATED"/>
    <property type="match status" value="1"/>
</dbReference>
<feature type="domain" description="HTH lysR-type" evidence="5">
    <location>
        <begin position="1"/>
        <end position="62"/>
    </location>
</feature>
<proteinExistence type="inferred from homology"/>
<sequence>MYDLKDLPRLIIFLEVAKQGSFTEGAKKLGLKKSGTSLHITSLEERLQVQLLNRSTRGIQLTEAGERLFWYCNLINNHLIESFNELQEIDQQPKGALSITAPHSLEQHIILPVMMEYCEQFPQIKPCIITDDRPLDLIKNNIDVSIHLGKLNDSNYRARSIGTISDVLCASPEYIARNDPINDISDLYNHKWVAAGWQQIKTQYNFKKKGEDDVIAFDVPQDMRANTLPAACKMVELGMGIGMLPDIFAVHLIKSGRLVQILPEIKCTCWPVYAVHPYHGKVLKKIKVLIDSIETKISEIKAIAKDLPGFNI</sequence>
<dbReference type="SUPFAM" id="SSF53850">
    <property type="entry name" value="Periplasmic binding protein-like II"/>
    <property type="match status" value="1"/>
</dbReference>
<protein>
    <submittedName>
        <fullName evidence="6">LysR family transcriptional regulator</fullName>
    </submittedName>
</protein>
<dbReference type="InterPro" id="IPR036388">
    <property type="entry name" value="WH-like_DNA-bd_sf"/>
</dbReference>
<keyword evidence="4" id="KW-0804">Transcription</keyword>
<dbReference type="Proteomes" id="UP001465153">
    <property type="component" value="Unassembled WGS sequence"/>
</dbReference>
<dbReference type="SUPFAM" id="SSF46785">
    <property type="entry name" value="Winged helix' DNA-binding domain"/>
    <property type="match status" value="1"/>
</dbReference>
<dbReference type="InterPro" id="IPR058163">
    <property type="entry name" value="LysR-type_TF_proteobact-type"/>
</dbReference>
<dbReference type="Pfam" id="PF03466">
    <property type="entry name" value="LysR_substrate"/>
    <property type="match status" value="1"/>
</dbReference>
<organism evidence="6 7">
    <name type="scientific">Sessilibacter corallicola</name>
    <dbReference type="NCBI Taxonomy" id="2904075"/>
    <lineage>
        <taxon>Bacteria</taxon>
        <taxon>Pseudomonadati</taxon>
        <taxon>Pseudomonadota</taxon>
        <taxon>Gammaproteobacteria</taxon>
        <taxon>Cellvibrionales</taxon>
        <taxon>Cellvibrionaceae</taxon>
        <taxon>Sessilibacter</taxon>
    </lineage>
</organism>
<dbReference type="CDD" id="cd08422">
    <property type="entry name" value="PBP2_CrgA_like"/>
    <property type="match status" value="1"/>
</dbReference>
<evidence type="ECO:0000256" key="3">
    <source>
        <dbReference type="ARBA" id="ARBA00023125"/>
    </source>
</evidence>
<evidence type="ECO:0000313" key="7">
    <source>
        <dbReference type="Proteomes" id="UP001465153"/>
    </source>
</evidence>
<dbReference type="Gene3D" id="3.40.190.290">
    <property type="match status" value="1"/>
</dbReference>
<evidence type="ECO:0000256" key="1">
    <source>
        <dbReference type="ARBA" id="ARBA00009437"/>
    </source>
</evidence>
<comment type="similarity">
    <text evidence="1">Belongs to the LysR transcriptional regulatory family.</text>
</comment>
<dbReference type="InterPro" id="IPR005119">
    <property type="entry name" value="LysR_subst-bd"/>
</dbReference>
<evidence type="ECO:0000256" key="4">
    <source>
        <dbReference type="ARBA" id="ARBA00023163"/>
    </source>
</evidence>
<evidence type="ECO:0000256" key="2">
    <source>
        <dbReference type="ARBA" id="ARBA00023015"/>
    </source>
</evidence>
<dbReference type="PROSITE" id="PS50931">
    <property type="entry name" value="HTH_LYSR"/>
    <property type="match status" value="1"/>
</dbReference>
<keyword evidence="2" id="KW-0805">Transcription regulation</keyword>
<dbReference type="RefSeq" id="WP_353304332.1">
    <property type="nucleotide sequence ID" value="NZ_BAABWN010000017.1"/>
</dbReference>
<dbReference type="InterPro" id="IPR000847">
    <property type="entry name" value="LysR_HTH_N"/>
</dbReference>
<reference evidence="6 7" key="1">
    <citation type="submission" date="2024-04" db="EMBL/GenBank/DDBJ databases">
        <title>Draft genome sequence of Sessilibacter corallicola NBRC 116591.</title>
        <authorList>
            <person name="Miyakawa T."/>
            <person name="Kusuya Y."/>
            <person name="Miura T."/>
        </authorList>
    </citation>
    <scope>NUCLEOTIDE SEQUENCE [LARGE SCALE GENOMIC DNA]</scope>
    <source>
        <strain evidence="6 7">KU-00831-HH</strain>
    </source>
</reference>
<dbReference type="Pfam" id="PF00126">
    <property type="entry name" value="HTH_1"/>
    <property type="match status" value="1"/>
</dbReference>
<dbReference type="PANTHER" id="PTHR30537">
    <property type="entry name" value="HTH-TYPE TRANSCRIPTIONAL REGULATOR"/>
    <property type="match status" value="1"/>
</dbReference>
<keyword evidence="7" id="KW-1185">Reference proteome</keyword>
<dbReference type="InterPro" id="IPR036390">
    <property type="entry name" value="WH_DNA-bd_sf"/>
</dbReference>
<evidence type="ECO:0000313" key="6">
    <source>
        <dbReference type="EMBL" id="GAA6169962.1"/>
    </source>
</evidence>
<keyword evidence="3" id="KW-0238">DNA-binding</keyword>
<name>A0ABQ0AEC5_9GAMM</name>
<comment type="caution">
    <text evidence="6">The sequence shown here is derived from an EMBL/GenBank/DDBJ whole genome shotgun (WGS) entry which is preliminary data.</text>
</comment>